<evidence type="ECO:0000256" key="1">
    <source>
        <dbReference type="SAM" id="MobiDB-lite"/>
    </source>
</evidence>
<accession>A0A6V8HNV8</accession>
<gene>
    <name evidence="2" type="ORF">TCE0_060r18548</name>
</gene>
<dbReference type="EMBL" id="DF933856">
    <property type="protein sequence ID" value="GAM43605.1"/>
    <property type="molecule type" value="Genomic_DNA"/>
</dbReference>
<evidence type="ECO:0000313" key="2">
    <source>
        <dbReference type="EMBL" id="GAM43605.1"/>
    </source>
</evidence>
<evidence type="ECO:0000313" key="3">
    <source>
        <dbReference type="Proteomes" id="UP000053095"/>
    </source>
</evidence>
<proteinExistence type="predicted"/>
<dbReference type="AlphaFoldDB" id="A0A6V8HNV8"/>
<organism evidence="2 3">
    <name type="scientific">Talaromyces pinophilus</name>
    <name type="common">Penicillium pinophilum</name>
    <dbReference type="NCBI Taxonomy" id="128442"/>
    <lineage>
        <taxon>Eukaryota</taxon>
        <taxon>Fungi</taxon>
        <taxon>Dikarya</taxon>
        <taxon>Ascomycota</taxon>
        <taxon>Pezizomycotina</taxon>
        <taxon>Eurotiomycetes</taxon>
        <taxon>Eurotiomycetidae</taxon>
        <taxon>Eurotiales</taxon>
        <taxon>Trichocomaceae</taxon>
        <taxon>Talaromyces</taxon>
        <taxon>Talaromyces sect. Talaromyces</taxon>
    </lineage>
</organism>
<name>A0A6V8HNV8_TALPI</name>
<keyword evidence="3" id="KW-1185">Reference proteome</keyword>
<reference evidence="3" key="1">
    <citation type="journal article" date="2015" name="Genome Announc.">
        <title>Draft genome sequence of Talaromyces cellulolyticus strain Y-94, a source of lignocellulosic biomass-degrading enzymes.</title>
        <authorList>
            <person name="Fujii T."/>
            <person name="Koike H."/>
            <person name="Sawayama S."/>
            <person name="Yano S."/>
            <person name="Inoue H."/>
        </authorList>
    </citation>
    <scope>NUCLEOTIDE SEQUENCE [LARGE SCALE GENOMIC DNA]</scope>
    <source>
        <strain evidence="3">Y-94</strain>
    </source>
</reference>
<feature type="region of interest" description="Disordered" evidence="1">
    <location>
        <begin position="1"/>
        <end position="21"/>
    </location>
</feature>
<protein>
    <submittedName>
        <fullName evidence="2">Uncharacterized protein</fullName>
    </submittedName>
</protein>
<sequence length="231" mass="26261">MVRTKPSDLPRPPRAQIGASNIPKPKFPTTRTIYHDNNKIKIYGWPSRGGMMVLNNATLVDFDFLGFDTVSPPLKRDRDQDAEDEVCKRLLLLGATWFDSQDRYDIVAAVEEDFDPLICTIEAGEAPHPTKSERRWVKVGYPSESQGGGLWVAEYDNHVFGAPWHGPGIPDEHVHLLLARNMDERCEVLKQLGARFLDRVEDYDGVGCLRAWEEKWTGEVGPLVVTRFVEW</sequence>
<comment type="caution">
    <text evidence="2">The sequence shown here is derived from an EMBL/GenBank/DDBJ whole genome shotgun (WGS) entry which is preliminary data.</text>
</comment>
<dbReference type="Proteomes" id="UP000053095">
    <property type="component" value="Unassembled WGS sequence"/>
</dbReference>